<keyword evidence="3 5" id="KW-0732">Signal</keyword>
<dbReference type="InterPro" id="IPR001897">
    <property type="entry name" value="Porin_gammaproteobac"/>
</dbReference>
<dbReference type="CDD" id="cd00342">
    <property type="entry name" value="gram_neg_porins"/>
    <property type="match status" value="1"/>
</dbReference>
<evidence type="ECO:0000256" key="2">
    <source>
        <dbReference type="ARBA" id="ARBA00007539"/>
    </source>
</evidence>
<dbReference type="SUPFAM" id="SSF56935">
    <property type="entry name" value="Porins"/>
    <property type="match status" value="1"/>
</dbReference>
<dbReference type="PRINTS" id="PR00182">
    <property type="entry name" value="ECOLNEIPORIN"/>
</dbReference>
<feature type="signal peptide" evidence="5">
    <location>
        <begin position="1"/>
        <end position="21"/>
    </location>
</feature>
<evidence type="ECO:0000256" key="4">
    <source>
        <dbReference type="ARBA" id="ARBA00023136"/>
    </source>
</evidence>
<accession>A0ABX0AKW3</accession>
<evidence type="ECO:0000313" key="7">
    <source>
        <dbReference type="Proteomes" id="UP000466619"/>
    </source>
</evidence>
<protein>
    <submittedName>
        <fullName evidence="6">Porin OmpC</fullName>
    </submittedName>
</protein>
<name>A0ABX0AKW3_9GAMM</name>
<dbReference type="PRINTS" id="PR00183">
    <property type="entry name" value="ECOLIPORIN"/>
</dbReference>
<reference evidence="6 7" key="1">
    <citation type="submission" date="2019-12" db="EMBL/GenBank/DDBJ databases">
        <title>Engineering Photorhabdus to improve their lethality against agricultural pests.</title>
        <authorList>
            <person name="Machado R.A.R."/>
        </authorList>
    </citation>
    <scope>NUCLEOTIDE SEQUENCE [LARGE SCALE GENOMIC DNA]</scope>
    <source>
        <strain evidence="6 7">M-CN4</strain>
    </source>
</reference>
<comment type="subcellular location">
    <subcellularLocation>
        <location evidence="1">Cell outer membrane</location>
        <topology evidence="1">Multi-pass membrane protein</topology>
    </subcellularLocation>
</comment>
<evidence type="ECO:0000313" key="6">
    <source>
        <dbReference type="EMBL" id="NDL03633.1"/>
    </source>
</evidence>
<sequence length="383" mass="42006">MKRNVLAVVIPALLAAGAANAAEVYNKDGNKLDLYGKVEVQHKFANNKSGEDGDNSFARLGFKGETQVNDQLTGFGRWEYNIKGNRAEGTDEETKTRLAFAGLKLSDYGSLNYGRNYGVVYDVNAWTDVLPVFGGDSMAQTDNFMTGRSTGLLTYRNTDFFGLVDGLNFALQYQGENSENTANGRINRKDNGDGYGFAATYDVGYGISVGGAYSNSARTSAQKTAYDIDSNEGSAALGDRAEAWNIGAKYDANNIYLAAMYGETRNMTRFGGKVGSVNMENVANKTQNIELTAQYQFDFGLRPSLAYVQSRGKNLFGDIDHDGKESDNRDLVKYISVGSYYYFNKNLTTYVDYKINLLDSNEFTKATGISTDNVVGVGMVYQF</sequence>
<evidence type="ECO:0000256" key="5">
    <source>
        <dbReference type="SAM" id="SignalP"/>
    </source>
</evidence>
<dbReference type="Proteomes" id="UP000466619">
    <property type="component" value="Unassembled WGS sequence"/>
</dbReference>
<dbReference type="Pfam" id="PF00267">
    <property type="entry name" value="Porin_1"/>
    <property type="match status" value="1"/>
</dbReference>
<evidence type="ECO:0000256" key="3">
    <source>
        <dbReference type="ARBA" id="ARBA00022729"/>
    </source>
</evidence>
<dbReference type="NCBIfam" id="NF007841">
    <property type="entry name" value="PRK10554.1"/>
    <property type="match status" value="1"/>
</dbReference>
<dbReference type="InterPro" id="IPR050298">
    <property type="entry name" value="Gram-neg_bact_OMP"/>
</dbReference>
<dbReference type="PANTHER" id="PTHR34501">
    <property type="entry name" value="PROTEIN YDDL-RELATED"/>
    <property type="match status" value="1"/>
</dbReference>
<keyword evidence="7" id="KW-1185">Reference proteome</keyword>
<feature type="chain" id="PRO_5045381651" evidence="5">
    <location>
        <begin position="22"/>
        <end position="383"/>
    </location>
</feature>
<comment type="caution">
    <text evidence="6">The sequence shown here is derived from an EMBL/GenBank/DDBJ whole genome shotgun (WGS) entry which is preliminary data.</text>
</comment>
<proteinExistence type="inferred from homology"/>
<keyword evidence="4" id="KW-0472">Membrane</keyword>
<organism evidence="6 7">
    <name type="scientific">Photorhabdus bodei</name>
    <dbReference type="NCBI Taxonomy" id="2029681"/>
    <lineage>
        <taxon>Bacteria</taxon>
        <taxon>Pseudomonadati</taxon>
        <taxon>Pseudomonadota</taxon>
        <taxon>Gammaproteobacteria</taxon>
        <taxon>Enterobacterales</taxon>
        <taxon>Morganellaceae</taxon>
        <taxon>Photorhabdus</taxon>
    </lineage>
</organism>
<evidence type="ECO:0000256" key="1">
    <source>
        <dbReference type="ARBA" id="ARBA00004571"/>
    </source>
</evidence>
<dbReference type="InterPro" id="IPR023614">
    <property type="entry name" value="Porin_dom_sf"/>
</dbReference>
<gene>
    <name evidence="6" type="primary">ompC</name>
    <name evidence="6" type="ORF">GPY48_10450</name>
</gene>
<dbReference type="EMBL" id="WSFC01000018">
    <property type="protein sequence ID" value="NDL03633.1"/>
    <property type="molecule type" value="Genomic_DNA"/>
</dbReference>
<dbReference type="InterPro" id="IPR033900">
    <property type="entry name" value="Gram_neg_porin_domain"/>
</dbReference>
<comment type="similarity">
    <text evidence="2">Belongs to the Gram-negative porin family.</text>
</comment>
<dbReference type="InterPro" id="IPR001702">
    <property type="entry name" value="Porin_Gram-ve"/>
</dbReference>
<dbReference type="Gene3D" id="2.40.160.10">
    <property type="entry name" value="Porin"/>
    <property type="match status" value="1"/>
</dbReference>
<dbReference type="PANTHER" id="PTHR34501:SF2">
    <property type="entry name" value="OUTER MEMBRANE PORIN F-RELATED"/>
    <property type="match status" value="1"/>
</dbReference>